<evidence type="ECO:0000256" key="3">
    <source>
        <dbReference type="ARBA" id="ARBA00022989"/>
    </source>
</evidence>
<keyword evidence="2 6" id="KW-0812">Transmembrane</keyword>
<feature type="transmembrane region" description="Helical" evidence="6">
    <location>
        <begin position="37"/>
        <end position="57"/>
    </location>
</feature>
<evidence type="ECO:0008006" key="9">
    <source>
        <dbReference type="Google" id="ProtNLM"/>
    </source>
</evidence>
<dbReference type="InterPro" id="IPR050598">
    <property type="entry name" value="AminoAcid_Transporter"/>
</dbReference>
<feature type="transmembrane region" description="Helical" evidence="6">
    <location>
        <begin position="275"/>
        <end position="297"/>
    </location>
</feature>
<feature type="transmembrane region" description="Helical" evidence="6">
    <location>
        <begin position="69"/>
        <end position="91"/>
    </location>
</feature>
<dbReference type="Gene3D" id="1.20.1740.10">
    <property type="entry name" value="Amino acid/polyamine transporter I"/>
    <property type="match status" value="1"/>
</dbReference>
<evidence type="ECO:0000313" key="8">
    <source>
        <dbReference type="Proteomes" id="UP000076858"/>
    </source>
</evidence>
<evidence type="ECO:0000256" key="6">
    <source>
        <dbReference type="SAM" id="Phobius"/>
    </source>
</evidence>
<protein>
    <recommendedName>
        <fullName evidence="9">B(0,+)-type amino acid transporter</fullName>
    </recommendedName>
</protein>
<dbReference type="EMBL" id="LRGB01001581">
    <property type="protein sequence ID" value="KZS11132.1"/>
    <property type="molecule type" value="Genomic_DNA"/>
</dbReference>
<dbReference type="Gene3D" id="2.30.29.30">
    <property type="entry name" value="Pleckstrin-homology domain (PH domain)/Phosphotyrosine-binding domain (PTB)"/>
    <property type="match status" value="1"/>
</dbReference>
<reference evidence="7 8" key="1">
    <citation type="submission" date="2016-03" db="EMBL/GenBank/DDBJ databases">
        <title>EvidentialGene: Evidence-directed Construction of Genes on Genomes.</title>
        <authorList>
            <person name="Gilbert D.G."/>
            <person name="Choi J.-H."/>
            <person name="Mockaitis K."/>
            <person name="Colbourne J."/>
            <person name="Pfrender M."/>
        </authorList>
    </citation>
    <scope>NUCLEOTIDE SEQUENCE [LARGE SCALE GENOMIC DNA]</scope>
    <source>
        <strain evidence="7 8">Xinb3</strain>
        <tissue evidence="7">Complete organism</tissue>
    </source>
</reference>
<proteinExistence type="predicted"/>
<sequence>MENAAFDSSGEASKGESLAGRHPNPAAADGLELKRKVGLFSGVALIVGNMIGSGIFISPGGVLQRSGSVGLALVMWAACGLLAILGSLSYAELGTLIPKSGGEYSYLIDGLSPLHPFWGPLPAFLYSWISVLLLRPTTFAVGCLSCASYTVYPILTSLGFCLDADKEDLLIKITAILYIGLITALNCYSVDWTIRVQNVFTIAKLVAIVVLIGCGIYQLSTGGTQYLAQGFEGSTTEFGTLATAFYGGLWAYDGWNNLNFVTEEIKNPYVNLPRAIMIGIPLVTVCYLAVNVAYLTVLSPQALINSDAVAVFAEDTNRIDERASPTSMSIEGSQETVRLPATFGVKFLGKREARGLWGIKFTRKPVDDMVALAKNLKPGTSLPHLHFKVDSAGVTISEMPDNRSRDFETGFYPVDIISYGVQDVVYTRVFSMIVVRDTTAISPSALMGGTAAPFECYAYVCDSRQSARTLTIALATAFQEFSKTVKNQKTKHKRIAIDLRTPEQMAADCEDQETEA</sequence>
<dbReference type="PANTHER" id="PTHR11785">
    <property type="entry name" value="AMINO ACID TRANSPORTER"/>
    <property type="match status" value="1"/>
</dbReference>
<evidence type="ECO:0000256" key="1">
    <source>
        <dbReference type="ARBA" id="ARBA00004141"/>
    </source>
</evidence>
<feature type="transmembrane region" description="Helical" evidence="6">
    <location>
        <begin position="117"/>
        <end position="134"/>
    </location>
</feature>
<feature type="transmembrane region" description="Helical" evidence="6">
    <location>
        <begin position="169"/>
        <end position="188"/>
    </location>
</feature>
<evidence type="ECO:0000256" key="4">
    <source>
        <dbReference type="ARBA" id="ARBA00023136"/>
    </source>
</evidence>
<dbReference type="CDD" id="cd13160">
    <property type="entry name" value="PTB_LDLRAP_insect-like"/>
    <property type="match status" value="1"/>
</dbReference>
<keyword evidence="8" id="KW-1185">Reference proteome</keyword>
<feature type="transmembrane region" description="Helical" evidence="6">
    <location>
        <begin position="200"/>
        <end position="219"/>
    </location>
</feature>
<feature type="region of interest" description="Disordered" evidence="5">
    <location>
        <begin position="1"/>
        <end position="22"/>
    </location>
</feature>
<dbReference type="GO" id="GO:0015179">
    <property type="term" value="F:L-amino acid transmembrane transporter activity"/>
    <property type="evidence" value="ECO:0007669"/>
    <property type="project" value="TreeGrafter"/>
</dbReference>
<accession>A0A164U7T4</accession>
<dbReference type="STRING" id="35525.A0A164U7T4"/>
<evidence type="ECO:0000313" key="7">
    <source>
        <dbReference type="EMBL" id="KZS11132.1"/>
    </source>
</evidence>
<evidence type="ECO:0000256" key="5">
    <source>
        <dbReference type="SAM" id="MobiDB-lite"/>
    </source>
</evidence>
<dbReference type="SUPFAM" id="SSF50729">
    <property type="entry name" value="PH domain-like"/>
    <property type="match status" value="1"/>
</dbReference>
<comment type="subcellular location">
    <subcellularLocation>
        <location evidence="1">Membrane</location>
        <topology evidence="1">Multi-pass membrane protein</topology>
    </subcellularLocation>
</comment>
<dbReference type="InterPro" id="IPR002293">
    <property type="entry name" value="AA/rel_permease1"/>
</dbReference>
<dbReference type="OrthoDB" id="5982228at2759"/>
<evidence type="ECO:0000256" key="2">
    <source>
        <dbReference type="ARBA" id="ARBA00022692"/>
    </source>
</evidence>
<dbReference type="PANTHER" id="PTHR11785:SF512">
    <property type="entry name" value="SOBREMESA, ISOFORM B"/>
    <property type="match status" value="1"/>
</dbReference>
<keyword evidence="4 6" id="KW-0472">Membrane</keyword>
<dbReference type="Proteomes" id="UP000076858">
    <property type="component" value="Unassembled WGS sequence"/>
</dbReference>
<keyword evidence="3 6" id="KW-1133">Transmembrane helix</keyword>
<dbReference type="InterPro" id="IPR011993">
    <property type="entry name" value="PH-like_dom_sf"/>
</dbReference>
<organism evidence="7 8">
    <name type="scientific">Daphnia magna</name>
    <dbReference type="NCBI Taxonomy" id="35525"/>
    <lineage>
        <taxon>Eukaryota</taxon>
        <taxon>Metazoa</taxon>
        <taxon>Ecdysozoa</taxon>
        <taxon>Arthropoda</taxon>
        <taxon>Crustacea</taxon>
        <taxon>Branchiopoda</taxon>
        <taxon>Diplostraca</taxon>
        <taxon>Cladocera</taxon>
        <taxon>Anomopoda</taxon>
        <taxon>Daphniidae</taxon>
        <taxon>Daphnia</taxon>
    </lineage>
</organism>
<feature type="transmembrane region" description="Helical" evidence="6">
    <location>
        <begin position="139"/>
        <end position="157"/>
    </location>
</feature>
<dbReference type="Pfam" id="PF13520">
    <property type="entry name" value="AA_permease_2"/>
    <property type="match status" value="1"/>
</dbReference>
<comment type="caution">
    <text evidence="7">The sequence shown here is derived from an EMBL/GenBank/DDBJ whole genome shotgun (WGS) entry which is preliminary data.</text>
</comment>
<gene>
    <name evidence="7" type="ORF">APZ42_023877</name>
</gene>
<dbReference type="AlphaFoldDB" id="A0A164U7T4"/>
<dbReference type="GO" id="GO:0016020">
    <property type="term" value="C:membrane"/>
    <property type="evidence" value="ECO:0007669"/>
    <property type="project" value="UniProtKB-SubCell"/>
</dbReference>
<name>A0A164U7T4_9CRUS</name>